<dbReference type="InterPro" id="IPR006543">
    <property type="entry name" value="Histidinol-phos"/>
</dbReference>
<sequence length="180" mass="20426">LDRDGVINRDSPDYIKSWSEFEFLPRSIEALVHLTLAGFSTIIITNQSVINRNMTSRKTLESIHDRMTTAVGRRGGEIKDIFYCPHRPEDRCSCRKPKPGLIFRSQQAYQIDLAKTFMVGDSIKDIECAKNAGCGYSALVKTGNGKAAEKILSERKIYPDHMAEDLYEAVHWITSQQENK</sequence>
<comment type="subcellular location">
    <subcellularLocation>
        <location evidence="1">Cytoplasm</location>
    </subcellularLocation>
</comment>
<dbReference type="NCBIfam" id="NF006506">
    <property type="entry name" value="PRK08942.1"/>
    <property type="match status" value="1"/>
</dbReference>
<proteinExistence type="inferred from homology"/>
<dbReference type="GO" id="GO:0005975">
    <property type="term" value="P:carbohydrate metabolic process"/>
    <property type="evidence" value="ECO:0007669"/>
    <property type="project" value="InterPro"/>
</dbReference>
<dbReference type="EMBL" id="LAZR01019947">
    <property type="protein sequence ID" value="KKL90680.1"/>
    <property type="molecule type" value="Genomic_DNA"/>
</dbReference>
<dbReference type="PANTHER" id="PTHR42891:SF1">
    <property type="entry name" value="D-GLYCERO-BETA-D-MANNO-HEPTOSE-1,7-BISPHOSPHATE 7-PHOSPHATASE"/>
    <property type="match status" value="1"/>
</dbReference>
<dbReference type="NCBIfam" id="TIGR01656">
    <property type="entry name" value="Histidinol-ppas"/>
    <property type="match status" value="1"/>
</dbReference>
<dbReference type="CDD" id="cd07503">
    <property type="entry name" value="HAD_HisB-N"/>
    <property type="match status" value="1"/>
</dbReference>
<keyword evidence="3" id="KW-0963">Cytoplasm</keyword>
<keyword evidence="5" id="KW-0378">Hydrolase</keyword>
<dbReference type="InterPro" id="IPR023214">
    <property type="entry name" value="HAD_sf"/>
</dbReference>
<evidence type="ECO:0000313" key="8">
    <source>
        <dbReference type="EMBL" id="KKL90680.1"/>
    </source>
</evidence>
<dbReference type="AlphaFoldDB" id="A0A0F9IA31"/>
<organism evidence="8">
    <name type="scientific">marine sediment metagenome</name>
    <dbReference type="NCBI Taxonomy" id="412755"/>
    <lineage>
        <taxon>unclassified sequences</taxon>
        <taxon>metagenomes</taxon>
        <taxon>ecological metagenomes</taxon>
    </lineage>
</organism>
<evidence type="ECO:0000256" key="2">
    <source>
        <dbReference type="ARBA" id="ARBA00005628"/>
    </source>
</evidence>
<dbReference type="GO" id="GO:0046872">
    <property type="term" value="F:metal ion binding"/>
    <property type="evidence" value="ECO:0007669"/>
    <property type="project" value="UniProtKB-KW"/>
</dbReference>
<keyword evidence="4" id="KW-0479">Metal-binding</keyword>
<dbReference type="Gene3D" id="3.40.50.1000">
    <property type="entry name" value="HAD superfamily/HAD-like"/>
    <property type="match status" value="1"/>
</dbReference>
<dbReference type="InterPro" id="IPR004446">
    <property type="entry name" value="Heptose_bisP_phosphatase"/>
</dbReference>
<comment type="caution">
    <text evidence="8">The sequence shown here is derived from an EMBL/GenBank/DDBJ whole genome shotgun (WGS) entry which is preliminary data.</text>
</comment>
<gene>
    <name evidence="8" type="ORF">LCGC14_1902280</name>
</gene>
<dbReference type="PIRSF" id="PIRSF004682">
    <property type="entry name" value="GmhB"/>
    <property type="match status" value="1"/>
</dbReference>
<evidence type="ECO:0000256" key="5">
    <source>
        <dbReference type="ARBA" id="ARBA00022801"/>
    </source>
</evidence>
<dbReference type="Pfam" id="PF13242">
    <property type="entry name" value="Hydrolase_like"/>
    <property type="match status" value="1"/>
</dbReference>
<protein>
    <recommendedName>
        <fullName evidence="7">D,D-heptose 1,7-bisphosphate phosphatase</fullName>
    </recommendedName>
</protein>
<dbReference type="SUPFAM" id="SSF56784">
    <property type="entry name" value="HAD-like"/>
    <property type="match status" value="1"/>
</dbReference>
<evidence type="ECO:0000256" key="4">
    <source>
        <dbReference type="ARBA" id="ARBA00022723"/>
    </source>
</evidence>
<accession>A0A0F9IA31</accession>
<evidence type="ECO:0000256" key="1">
    <source>
        <dbReference type="ARBA" id="ARBA00004496"/>
    </source>
</evidence>
<comment type="similarity">
    <text evidence="2">Belongs to the GmhB family.</text>
</comment>
<dbReference type="GO" id="GO:0005737">
    <property type="term" value="C:cytoplasm"/>
    <property type="evidence" value="ECO:0007669"/>
    <property type="project" value="UniProtKB-SubCell"/>
</dbReference>
<dbReference type="PANTHER" id="PTHR42891">
    <property type="entry name" value="D-GLYCERO-BETA-D-MANNO-HEPTOSE-1,7-BISPHOSPHATE 7-PHOSPHATASE"/>
    <property type="match status" value="1"/>
</dbReference>
<dbReference type="InterPro" id="IPR006549">
    <property type="entry name" value="HAD-SF_hydro_IIIA"/>
</dbReference>
<evidence type="ECO:0000256" key="6">
    <source>
        <dbReference type="ARBA" id="ARBA00023277"/>
    </source>
</evidence>
<dbReference type="NCBIfam" id="TIGR01662">
    <property type="entry name" value="HAD-SF-IIIA"/>
    <property type="match status" value="1"/>
</dbReference>
<name>A0A0F9IA31_9ZZZZ</name>
<evidence type="ECO:0000256" key="7">
    <source>
        <dbReference type="ARBA" id="ARBA00031828"/>
    </source>
</evidence>
<reference evidence="8" key="1">
    <citation type="journal article" date="2015" name="Nature">
        <title>Complex archaea that bridge the gap between prokaryotes and eukaryotes.</title>
        <authorList>
            <person name="Spang A."/>
            <person name="Saw J.H."/>
            <person name="Jorgensen S.L."/>
            <person name="Zaremba-Niedzwiedzka K."/>
            <person name="Martijn J."/>
            <person name="Lind A.E."/>
            <person name="van Eijk R."/>
            <person name="Schleper C."/>
            <person name="Guy L."/>
            <person name="Ettema T.J."/>
        </authorList>
    </citation>
    <scope>NUCLEOTIDE SEQUENCE</scope>
</reference>
<dbReference type="InterPro" id="IPR036412">
    <property type="entry name" value="HAD-like_sf"/>
</dbReference>
<keyword evidence="6" id="KW-0119">Carbohydrate metabolism</keyword>
<evidence type="ECO:0000256" key="3">
    <source>
        <dbReference type="ARBA" id="ARBA00022490"/>
    </source>
</evidence>
<feature type="non-terminal residue" evidence="8">
    <location>
        <position position="1"/>
    </location>
</feature>
<dbReference type="GO" id="GO:0016791">
    <property type="term" value="F:phosphatase activity"/>
    <property type="evidence" value="ECO:0007669"/>
    <property type="project" value="InterPro"/>
</dbReference>